<accession>A0AAU7B357</accession>
<evidence type="ECO:0000256" key="1">
    <source>
        <dbReference type="ARBA" id="ARBA00009820"/>
    </source>
</evidence>
<gene>
    <name evidence="4" type="primary">tolB_4</name>
    <name evidence="4" type="ORF">DSM112329_05344</name>
</gene>
<dbReference type="SUPFAM" id="SSF49503">
    <property type="entry name" value="Cupredoxins"/>
    <property type="match status" value="1"/>
</dbReference>
<dbReference type="PROSITE" id="PS51257">
    <property type="entry name" value="PROKAR_LIPOPROTEIN"/>
    <property type="match status" value="1"/>
</dbReference>
<name>A0AAU7B357_9ACTN</name>
<dbReference type="SUPFAM" id="SSF69304">
    <property type="entry name" value="Tricorn protease N-terminal domain"/>
    <property type="match status" value="1"/>
</dbReference>
<dbReference type="AlphaFoldDB" id="A0AAU7B357"/>
<evidence type="ECO:0000313" key="4">
    <source>
        <dbReference type="EMBL" id="XAY08443.1"/>
    </source>
</evidence>
<dbReference type="SUPFAM" id="SSF82171">
    <property type="entry name" value="DPP6 N-terminal domain-like"/>
    <property type="match status" value="1"/>
</dbReference>
<comment type="similarity">
    <text evidence="1">Belongs to the TolB family.</text>
</comment>
<keyword evidence="3" id="KW-0732">Signal</keyword>
<evidence type="ECO:0000256" key="2">
    <source>
        <dbReference type="SAM" id="MobiDB-lite"/>
    </source>
</evidence>
<dbReference type="PANTHER" id="PTHR36842:SF1">
    <property type="entry name" value="PROTEIN TOLB"/>
    <property type="match status" value="1"/>
</dbReference>
<sequence length="788" mass="83192">MARLQVRRRGTTTLLVAVAAALAGCGDDEARTGASTTGAPVSSPAATSSTALAVAKPVVKKSPDSEAPATAPAHWLPPAAWVYNHWLPYDESRLYALLGITREQLWAQLRDDKRTLAQLAAEHGHPDPAKLAAELVAPRAAAVGPTRAAELRRRAVSTITQGHLAQHLFFHSLHQFAIPSAAPDIFGVTDATFRELRRQELSPLAIGRLQGRSPAAVEGQAIAVLHERVQSGVKGGAMSAEQGRLLLRRQLTQLPRWLDQARYNGPPTTHRGDLVQKPKDYASNPAISATGRFVAYEAYRQKLPLAVKLGEIAVLRADLRTGRTRLVSAIPGKGTGGPNPISAYNPGISGDGRRVAYESSTGNQNFAKRYGRIGTLLADTRSGRIRAVGTPIRGTADSQSTWGPEVASDGRRMIYQAVRGGRTVVIARTLPSGAQTTVVAGQKAGAATYRDPFEPTVSADGVRVAYTLATGTVADAAQARSSIRVRNLRTGRVEVASRADGRGGAALGGFSADPAISPDGRFVAFTSTAPELGVKAGSVGLFLRDLDRGRTRRIPTGAARPLDPAVARRGRTVAFTAVGKQAAQVMAWDANRGTARVVSAAGGTGTAPADGFSSDPSISADGRRIAFGSTATDLGAGEGDGARAVYVHDRRTGRTRRVSDPEVAYAGQKLPPAKPAPAPPAAPPPAQPDLPATPDAVDAPSTVFVTDNAFVDGEQRPTVLVSPGTLVTWRWRSRQSHSVQLRTGPKRFASKVRQDGSFKYRFQEAGTYELVCSLHAPGMKMKVVVGQS</sequence>
<dbReference type="InterPro" id="IPR011659">
    <property type="entry name" value="WD40"/>
</dbReference>
<dbReference type="EMBL" id="CP114014">
    <property type="protein sequence ID" value="XAY08443.1"/>
    <property type="molecule type" value="Genomic_DNA"/>
</dbReference>
<dbReference type="KEGG" id="parq:DSM112329_05344"/>
<dbReference type="InterPro" id="IPR008972">
    <property type="entry name" value="Cupredoxin"/>
</dbReference>
<organism evidence="4">
    <name type="scientific">Paraconexibacter sp. AEG42_29</name>
    <dbReference type="NCBI Taxonomy" id="2997339"/>
    <lineage>
        <taxon>Bacteria</taxon>
        <taxon>Bacillati</taxon>
        <taxon>Actinomycetota</taxon>
        <taxon>Thermoleophilia</taxon>
        <taxon>Solirubrobacterales</taxon>
        <taxon>Paraconexibacteraceae</taxon>
        <taxon>Paraconexibacter</taxon>
    </lineage>
</organism>
<reference evidence="4" key="1">
    <citation type="submission" date="2022-12" db="EMBL/GenBank/DDBJ databases">
        <title>Paraconexibacter alkalitolerans sp. nov. and Baekduia alba sp. nov., isolated from soil and emended description of the genera Paraconexibacter (Chun et al., 2020) and Baekduia (An et al., 2020).</title>
        <authorList>
            <person name="Vieira S."/>
            <person name="Huber K.J."/>
            <person name="Geppert A."/>
            <person name="Wolf J."/>
            <person name="Neumann-Schaal M."/>
            <person name="Muesken M."/>
            <person name="Overmann J."/>
        </authorList>
    </citation>
    <scope>NUCLEOTIDE SEQUENCE</scope>
    <source>
        <strain evidence="4">AEG42_29</strain>
    </source>
</reference>
<feature type="compositionally biased region" description="Pro residues" evidence="2">
    <location>
        <begin position="672"/>
        <end position="688"/>
    </location>
</feature>
<dbReference type="InterPro" id="IPR011042">
    <property type="entry name" value="6-blade_b-propeller_TolB-like"/>
</dbReference>
<feature type="compositionally biased region" description="Basic and acidic residues" evidence="2">
    <location>
        <begin position="646"/>
        <end position="660"/>
    </location>
</feature>
<feature type="chain" id="PRO_5043638578" evidence="3">
    <location>
        <begin position="24"/>
        <end position="788"/>
    </location>
</feature>
<dbReference type="Gene3D" id="2.60.40.420">
    <property type="entry name" value="Cupredoxins - blue copper proteins"/>
    <property type="match status" value="1"/>
</dbReference>
<dbReference type="RefSeq" id="WP_354699623.1">
    <property type="nucleotide sequence ID" value="NZ_CP114014.1"/>
</dbReference>
<dbReference type="Gene3D" id="2.120.10.30">
    <property type="entry name" value="TolB, C-terminal domain"/>
    <property type="match status" value="2"/>
</dbReference>
<dbReference type="PANTHER" id="PTHR36842">
    <property type="entry name" value="PROTEIN TOLB HOMOLOG"/>
    <property type="match status" value="1"/>
</dbReference>
<dbReference type="Pfam" id="PF07676">
    <property type="entry name" value="PD40"/>
    <property type="match status" value="2"/>
</dbReference>
<feature type="region of interest" description="Disordered" evidence="2">
    <location>
        <begin position="645"/>
        <end position="695"/>
    </location>
</feature>
<evidence type="ECO:0000256" key="3">
    <source>
        <dbReference type="SAM" id="SignalP"/>
    </source>
</evidence>
<protein>
    <submittedName>
        <fullName evidence="4">Tol-Pal system protein TolB</fullName>
    </submittedName>
</protein>
<proteinExistence type="inferred from homology"/>
<feature type="signal peptide" evidence="3">
    <location>
        <begin position="1"/>
        <end position="23"/>
    </location>
</feature>